<dbReference type="Proteomes" id="UP000886878">
    <property type="component" value="Unassembled WGS sequence"/>
</dbReference>
<keyword evidence="5 6" id="KW-0224">Dipeptidase</keyword>
<dbReference type="GO" id="GO:0070004">
    <property type="term" value="F:cysteine-type exopeptidase activity"/>
    <property type="evidence" value="ECO:0007669"/>
    <property type="project" value="InterPro"/>
</dbReference>
<dbReference type="AlphaFoldDB" id="A0A9D1QPX3"/>
<dbReference type="EMBL" id="DXGK01000031">
    <property type="protein sequence ID" value="HIW70072.1"/>
    <property type="molecule type" value="Genomic_DNA"/>
</dbReference>
<gene>
    <name evidence="7" type="ORF">H9876_01635</name>
</gene>
<evidence type="ECO:0000256" key="6">
    <source>
        <dbReference type="RuleBase" id="RU364089"/>
    </source>
</evidence>
<evidence type="ECO:0000256" key="5">
    <source>
        <dbReference type="ARBA" id="ARBA00022997"/>
    </source>
</evidence>
<dbReference type="Pfam" id="PF03577">
    <property type="entry name" value="Peptidase_C69"/>
    <property type="match status" value="1"/>
</dbReference>
<dbReference type="Gene3D" id="3.60.60.10">
    <property type="entry name" value="Penicillin V Acylase, Chain A"/>
    <property type="match status" value="1"/>
</dbReference>
<evidence type="ECO:0000256" key="2">
    <source>
        <dbReference type="ARBA" id="ARBA00007225"/>
    </source>
</evidence>
<evidence type="ECO:0000256" key="3">
    <source>
        <dbReference type="ARBA" id="ARBA00022670"/>
    </source>
</evidence>
<dbReference type="PANTHER" id="PTHR12994:SF17">
    <property type="entry name" value="LD30995P"/>
    <property type="match status" value="1"/>
</dbReference>
<reference evidence="7" key="1">
    <citation type="journal article" date="2021" name="PeerJ">
        <title>Extensive microbial diversity within the chicken gut microbiome revealed by metagenomics and culture.</title>
        <authorList>
            <person name="Gilroy R."/>
            <person name="Ravi A."/>
            <person name="Getino M."/>
            <person name="Pursley I."/>
            <person name="Horton D.L."/>
            <person name="Alikhan N.F."/>
            <person name="Baker D."/>
            <person name="Gharbi K."/>
            <person name="Hall N."/>
            <person name="Watson M."/>
            <person name="Adriaenssens E.M."/>
            <person name="Foster-Nyarko E."/>
            <person name="Jarju S."/>
            <person name="Secka A."/>
            <person name="Antonio M."/>
            <person name="Oren A."/>
            <person name="Chaudhuri R.R."/>
            <person name="La Ragione R."/>
            <person name="Hildebrand F."/>
            <person name="Pallen M.J."/>
        </authorList>
    </citation>
    <scope>NUCLEOTIDE SEQUENCE</scope>
    <source>
        <strain evidence="7">ChiHejej3B27-2180</strain>
    </source>
</reference>
<dbReference type="GO" id="GO:0006508">
    <property type="term" value="P:proteolysis"/>
    <property type="evidence" value="ECO:0007669"/>
    <property type="project" value="UniProtKB-KW"/>
</dbReference>
<evidence type="ECO:0000313" key="8">
    <source>
        <dbReference type="Proteomes" id="UP000886878"/>
    </source>
</evidence>
<comment type="catalytic activity">
    <reaction evidence="1">
        <text>an L-aminoacyl-L-amino acid + H2O = 2 an L-alpha-amino acid</text>
        <dbReference type="Rhea" id="RHEA:48940"/>
        <dbReference type="ChEBI" id="CHEBI:15377"/>
        <dbReference type="ChEBI" id="CHEBI:59869"/>
        <dbReference type="ChEBI" id="CHEBI:77460"/>
        <dbReference type="EC" id="3.4.13.19"/>
    </reaction>
</comment>
<dbReference type="NCBIfam" id="NF033678">
    <property type="entry name" value="C69_fam_dipept"/>
    <property type="match status" value="1"/>
</dbReference>
<comment type="caution">
    <text evidence="7">The sequence shown here is derived from an EMBL/GenBank/DDBJ whole genome shotgun (WGS) entry which is preliminary data.</text>
</comment>
<name>A0A9D1QPX3_9LACO</name>
<keyword evidence="4 6" id="KW-0378">Hydrolase</keyword>
<dbReference type="GO" id="GO:0016805">
    <property type="term" value="F:dipeptidase activity"/>
    <property type="evidence" value="ECO:0007669"/>
    <property type="project" value="UniProtKB-KW"/>
</dbReference>
<protein>
    <recommendedName>
        <fullName evidence="6">Dipeptidase</fullName>
        <ecNumber evidence="6">3.4.-.-</ecNumber>
    </recommendedName>
</protein>
<reference evidence="7" key="2">
    <citation type="submission" date="2021-04" db="EMBL/GenBank/DDBJ databases">
        <authorList>
            <person name="Gilroy R."/>
        </authorList>
    </citation>
    <scope>NUCLEOTIDE SEQUENCE</scope>
    <source>
        <strain evidence="7">ChiHejej3B27-2180</strain>
    </source>
</reference>
<accession>A0A9D1QPX3</accession>
<organism evidence="7 8">
    <name type="scientific">Candidatus Limosilactobacillus merdipullorum</name>
    <dbReference type="NCBI Taxonomy" id="2838653"/>
    <lineage>
        <taxon>Bacteria</taxon>
        <taxon>Bacillati</taxon>
        <taxon>Bacillota</taxon>
        <taxon>Bacilli</taxon>
        <taxon>Lactobacillales</taxon>
        <taxon>Lactobacillaceae</taxon>
        <taxon>Limosilactobacillus</taxon>
    </lineage>
</organism>
<evidence type="ECO:0000313" key="7">
    <source>
        <dbReference type="EMBL" id="HIW70072.1"/>
    </source>
</evidence>
<dbReference type="InterPro" id="IPR047804">
    <property type="entry name" value="C69_dipept_A-like"/>
</dbReference>
<sequence length="470" mass="52980">MSMKLSSCTSILVGKQASVDGTIMIGRNEDSKAAWPKRVVIHPHGDLDTRFESKDTGLKLTLPKGSFKYSATPEWTNKYGLFEEDGINEYNVAMSATESAYCNDRVLGCDPLVKGGLNEEAMVTVVLPFVKTAREGVQRLGDLIAEHGTGETNGILFADDNEAWYFESGAGHYWVAQRIPDDSYAVVANQLAIQEVDFDDPDNFMFHPQLKQFVEENHLNPHPETFNFRQIFGTATRSDAIYSTPRVWSGHQQFSPVAAKDEFPESQDLPFIMKPEKKISIFDAQHYLASHFQGTPYDPIGTGNDHDKHLYRPISLAKTQESHIMQMNRPGADIQWIAMGVAAESVYVPFFAGINDVPAPYKRGKLPAQLNSAYWIFKHAGILADANLHDLLPQVEDVQHQLNQESVRMIKETDQELQKITDKDERNKYLTIQSENIATDALDAYRHLSLRLITQLTDQCQLNFHTDENL</sequence>
<evidence type="ECO:0000256" key="1">
    <source>
        <dbReference type="ARBA" id="ARBA00001670"/>
    </source>
</evidence>
<dbReference type="PANTHER" id="PTHR12994">
    <property type="entry name" value="SECERNIN"/>
    <property type="match status" value="1"/>
</dbReference>
<comment type="similarity">
    <text evidence="2 6">Belongs to the peptidase C69 family.</text>
</comment>
<dbReference type="EC" id="3.4.-.-" evidence="6"/>
<keyword evidence="3 6" id="KW-0645">Protease</keyword>
<evidence type="ECO:0000256" key="4">
    <source>
        <dbReference type="ARBA" id="ARBA00022801"/>
    </source>
</evidence>
<dbReference type="InterPro" id="IPR005322">
    <property type="entry name" value="Peptidase_C69"/>
</dbReference>
<proteinExistence type="inferred from homology"/>